<dbReference type="EMBL" id="CP000393">
    <property type="protein sequence ID" value="ABG51407.1"/>
    <property type="molecule type" value="Genomic_DNA"/>
</dbReference>
<protein>
    <submittedName>
        <fullName evidence="1">Putative transposase</fullName>
    </submittedName>
</protein>
<dbReference type="HOGENOM" id="CLU_181265_0_0_3"/>
<gene>
    <name evidence="1" type="ordered locus">Tery_2175</name>
</gene>
<accession>Q113B7</accession>
<dbReference type="AlphaFoldDB" id="Q113B7"/>
<sequence>MDNREDYGYGWNKLGKRYYDLKSGKRSLRVSVISGLCQGKLVAP</sequence>
<reference evidence="1" key="1">
    <citation type="submission" date="2006-06" db="EMBL/GenBank/DDBJ databases">
        <title>Complete sequence of Trichodesmium erythraeum IMS101.</title>
        <authorList>
            <consortium name="US DOE Joint Genome Institute"/>
            <person name="Copeland A."/>
            <person name="Lucas S."/>
            <person name="Lapidus A."/>
            <person name="Barry K."/>
            <person name="Detter J.C."/>
            <person name="Glavina del Rio T."/>
            <person name="Hammon N."/>
            <person name="Israni S."/>
            <person name="Dalin E."/>
            <person name="Tice H."/>
            <person name="Pitluck S."/>
            <person name="Kiss H."/>
            <person name="Munk A.C."/>
            <person name="Brettin T."/>
            <person name="Bruce D."/>
            <person name="Han C."/>
            <person name="Tapia R."/>
            <person name="Gilna P."/>
            <person name="Schmutz J."/>
            <person name="Larimer F."/>
            <person name="Land M."/>
            <person name="Hauser L."/>
            <person name="Kyrpides N."/>
            <person name="Kim E."/>
            <person name="Richardson P."/>
        </authorList>
    </citation>
    <scope>NUCLEOTIDE SEQUENCE [LARGE SCALE GENOMIC DNA]</scope>
    <source>
        <strain evidence="1">IMS101</strain>
    </source>
</reference>
<name>Q113B7_TRIEI</name>
<evidence type="ECO:0000313" key="1">
    <source>
        <dbReference type="EMBL" id="ABG51407.1"/>
    </source>
</evidence>
<dbReference type="eggNOG" id="COG3335">
    <property type="taxonomic scope" value="Bacteria"/>
</dbReference>
<dbReference type="KEGG" id="ter:Tery_2175"/>
<proteinExistence type="predicted"/>
<organism evidence="1">
    <name type="scientific">Trichodesmium erythraeum (strain IMS101)</name>
    <dbReference type="NCBI Taxonomy" id="203124"/>
    <lineage>
        <taxon>Bacteria</taxon>
        <taxon>Bacillati</taxon>
        <taxon>Cyanobacteriota</taxon>
        <taxon>Cyanophyceae</taxon>
        <taxon>Oscillatoriophycideae</taxon>
        <taxon>Oscillatoriales</taxon>
        <taxon>Microcoleaceae</taxon>
        <taxon>Trichodesmium</taxon>
    </lineage>
</organism>